<keyword evidence="2 5" id="KW-0645">Protease</keyword>
<keyword evidence="10" id="KW-1185">Reference proteome</keyword>
<dbReference type="InterPro" id="IPR034193">
    <property type="entry name" value="PCSK9_ProteinaseK-like"/>
</dbReference>
<proteinExistence type="inferred from homology"/>
<comment type="similarity">
    <text evidence="1 5 6">Belongs to the peptidase S8 family.</text>
</comment>
<dbReference type="InterPro" id="IPR037045">
    <property type="entry name" value="S8pro/Inhibitor_I9_sf"/>
</dbReference>
<keyword evidence="4 5" id="KW-0720">Serine protease</keyword>
<dbReference type="InterPro" id="IPR022398">
    <property type="entry name" value="Peptidase_S8_His-AS"/>
</dbReference>
<evidence type="ECO:0000256" key="4">
    <source>
        <dbReference type="ARBA" id="ARBA00022825"/>
    </source>
</evidence>
<dbReference type="InterPro" id="IPR050131">
    <property type="entry name" value="Peptidase_S8_subtilisin-like"/>
</dbReference>
<accession>A0A8K0ST51</accession>
<dbReference type="SUPFAM" id="SSF54897">
    <property type="entry name" value="Protease propeptides/inhibitors"/>
    <property type="match status" value="1"/>
</dbReference>
<dbReference type="GO" id="GO:0004252">
    <property type="term" value="F:serine-type endopeptidase activity"/>
    <property type="evidence" value="ECO:0007669"/>
    <property type="project" value="UniProtKB-UniRule"/>
</dbReference>
<dbReference type="OrthoDB" id="206201at2759"/>
<dbReference type="PROSITE" id="PS00136">
    <property type="entry name" value="SUBTILASE_ASP"/>
    <property type="match status" value="1"/>
</dbReference>
<dbReference type="InterPro" id="IPR000209">
    <property type="entry name" value="Peptidase_S8/S53_dom"/>
</dbReference>
<evidence type="ECO:0000256" key="7">
    <source>
        <dbReference type="SAM" id="SignalP"/>
    </source>
</evidence>
<evidence type="ECO:0000313" key="10">
    <source>
        <dbReference type="Proteomes" id="UP000813444"/>
    </source>
</evidence>
<dbReference type="InterPro" id="IPR023828">
    <property type="entry name" value="Peptidase_S8_Ser-AS"/>
</dbReference>
<dbReference type="CDD" id="cd04077">
    <property type="entry name" value="Peptidases_S8_PCSK9_ProteinaseK_like"/>
    <property type="match status" value="1"/>
</dbReference>
<dbReference type="GO" id="GO:0006508">
    <property type="term" value="P:proteolysis"/>
    <property type="evidence" value="ECO:0007669"/>
    <property type="project" value="UniProtKB-KW"/>
</dbReference>
<dbReference type="PANTHER" id="PTHR43806:SF11">
    <property type="entry name" value="CEREVISIN-RELATED"/>
    <property type="match status" value="1"/>
</dbReference>
<dbReference type="EMBL" id="JAGPNK010000009">
    <property type="protein sequence ID" value="KAH7313497.1"/>
    <property type="molecule type" value="Genomic_DNA"/>
</dbReference>
<dbReference type="InterPro" id="IPR015500">
    <property type="entry name" value="Peptidase_S8_subtilisin-rel"/>
</dbReference>
<reference evidence="9" key="1">
    <citation type="journal article" date="2021" name="Nat. Commun.">
        <title>Genetic determinants of endophytism in the Arabidopsis root mycobiome.</title>
        <authorList>
            <person name="Mesny F."/>
            <person name="Miyauchi S."/>
            <person name="Thiergart T."/>
            <person name="Pickel B."/>
            <person name="Atanasova L."/>
            <person name="Karlsson M."/>
            <person name="Huettel B."/>
            <person name="Barry K.W."/>
            <person name="Haridas S."/>
            <person name="Chen C."/>
            <person name="Bauer D."/>
            <person name="Andreopoulos W."/>
            <person name="Pangilinan J."/>
            <person name="LaButti K."/>
            <person name="Riley R."/>
            <person name="Lipzen A."/>
            <person name="Clum A."/>
            <person name="Drula E."/>
            <person name="Henrissat B."/>
            <person name="Kohler A."/>
            <person name="Grigoriev I.V."/>
            <person name="Martin F.M."/>
            <person name="Hacquard S."/>
        </authorList>
    </citation>
    <scope>NUCLEOTIDE SEQUENCE</scope>
    <source>
        <strain evidence="9">MPI-CAGE-CH-0235</strain>
    </source>
</reference>
<keyword evidence="3 5" id="KW-0378">Hydrolase</keyword>
<protein>
    <submittedName>
        <fullName evidence="9">Protease</fullName>
    </submittedName>
</protein>
<evidence type="ECO:0000313" key="9">
    <source>
        <dbReference type="EMBL" id="KAH7313497.1"/>
    </source>
</evidence>
<dbReference type="InterPro" id="IPR023827">
    <property type="entry name" value="Peptidase_S8_Asp-AS"/>
</dbReference>
<evidence type="ECO:0000256" key="5">
    <source>
        <dbReference type="PROSITE-ProRule" id="PRU01240"/>
    </source>
</evidence>
<evidence type="ECO:0000256" key="6">
    <source>
        <dbReference type="RuleBase" id="RU003355"/>
    </source>
</evidence>
<evidence type="ECO:0000259" key="8">
    <source>
        <dbReference type="Pfam" id="PF00082"/>
    </source>
</evidence>
<comment type="caution">
    <text evidence="9">The sequence shown here is derived from an EMBL/GenBank/DDBJ whole genome shotgun (WGS) entry which is preliminary data.</text>
</comment>
<feature type="signal peptide" evidence="7">
    <location>
        <begin position="1"/>
        <end position="17"/>
    </location>
</feature>
<dbReference type="PROSITE" id="PS00137">
    <property type="entry name" value="SUBTILASE_HIS"/>
    <property type="match status" value="1"/>
</dbReference>
<dbReference type="Gene3D" id="3.30.70.80">
    <property type="entry name" value="Peptidase S8 propeptide/proteinase inhibitor I9"/>
    <property type="match status" value="1"/>
</dbReference>
<dbReference type="InterPro" id="IPR036852">
    <property type="entry name" value="Peptidase_S8/S53_dom_sf"/>
</dbReference>
<dbReference type="PANTHER" id="PTHR43806">
    <property type="entry name" value="PEPTIDASE S8"/>
    <property type="match status" value="1"/>
</dbReference>
<dbReference type="Pfam" id="PF00082">
    <property type="entry name" value="Peptidase_S8"/>
    <property type="match status" value="1"/>
</dbReference>
<dbReference type="Gene3D" id="3.40.50.200">
    <property type="entry name" value="Peptidase S8/S53 domain"/>
    <property type="match status" value="1"/>
</dbReference>
<organism evidence="9 10">
    <name type="scientific">Stachybotrys elegans</name>
    <dbReference type="NCBI Taxonomy" id="80388"/>
    <lineage>
        <taxon>Eukaryota</taxon>
        <taxon>Fungi</taxon>
        <taxon>Dikarya</taxon>
        <taxon>Ascomycota</taxon>
        <taxon>Pezizomycotina</taxon>
        <taxon>Sordariomycetes</taxon>
        <taxon>Hypocreomycetidae</taxon>
        <taxon>Hypocreales</taxon>
        <taxon>Stachybotryaceae</taxon>
        <taxon>Stachybotrys</taxon>
    </lineage>
</organism>
<evidence type="ECO:0000256" key="2">
    <source>
        <dbReference type="ARBA" id="ARBA00022670"/>
    </source>
</evidence>
<gene>
    <name evidence="9" type="ORF">B0I35DRAFT_451997</name>
</gene>
<keyword evidence="7" id="KW-0732">Signal</keyword>
<dbReference type="Proteomes" id="UP000813444">
    <property type="component" value="Unassembled WGS sequence"/>
</dbReference>
<dbReference type="PROSITE" id="PS51892">
    <property type="entry name" value="SUBTILASE"/>
    <property type="match status" value="1"/>
</dbReference>
<dbReference type="AlphaFoldDB" id="A0A8K0ST51"/>
<sequence>MARLFSTILAALPFAAAVPLNVLGVPAPAVDPLNNGLNIPISNPGAQGIIPNRYIVVYNNSFDEEAILKSEAFFSAAIKKRNVGKRSVGGGRLLSTDVHTFKLNTWHAMAVDADDDMISEIYNSDEVAYVEADAKVQLNDALAQTNAPEGLNRLSHANRGEDTYVFDTSAGEGITAYVIDTGVRVTHTEFEGRATFGANFIDDVDDDQNGHGSHVAGTIAGATYGVAKATKIVGVKVLDATGAGSNSGVLQGMQFVIQDVQAKGITGKAVMNMSLGGPRSNAINRAVEAMFNAGIVPVVAAGNEAQDTANTSPGSAPNAITVGAMDALTDARADFSNFGSGVDIYAPGVDVLSVGIESDVSTATLSGTSMASPHVAGLAAYLMALQGVSDPFEVQSLIKNLAASTGAQVRNNIPGTTNLIANNGNQ</sequence>
<dbReference type="SUPFAM" id="SSF52743">
    <property type="entry name" value="Subtilisin-like"/>
    <property type="match status" value="1"/>
</dbReference>
<evidence type="ECO:0000256" key="3">
    <source>
        <dbReference type="ARBA" id="ARBA00022801"/>
    </source>
</evidence>
<name>A0A8K0ST51_9HYPO</name>
<dbReference type="PRINTS" id="PR00723">
    <property type="entry name" value="SUBTILISIN"/>
</dbReference>
<feature type="active site" description="Charge relay system" evidence="5">
    <location>
        <position position="211"/>
    </location>
</feature>
<dbReference type="FunFam" id="3.40.50.200:FF:000007">
    <property type="entry name" value="Subtilisin-like serine protease"/>
    <property type="match status" value="1"/>
</dbReference>
<feature type="chain" id="PRO_5035473635" evidence="7">
    <location>
        <begin position="18"/>
        <end position="426"/>
    </location>
</feature>
<feature type="domain" description="Peptidase S8/S53" evidence="8">
    <location>
        <begin position="171"/>
        <end position="408"/>
    </location>
</feature>
<dbReference type="PROSITE" id="PS00138">
    <property type="entry name" value="SUBTILASE_SER"/>
    <property type="match status" value="1"/>
</dbReference>
<evidence type="ECO:0000256" key="1">
    <source>
        <dbReference type="ARBA" id="ARBA00011073"/>
    </source>
</evidence>
<feature type="active site" description="Charge relay system" evidence="5">
    <location>
        <position position="369"/>
    </location>
</feature>
<feature type="active site" description="Charge relay system" evidence="5">
    <location>
        <position position="180"/>
    </location>
</feature>